<dbReference type="SUPFAM" id="SSF52833">
    <property type="entry name" value="Thioredoxin-like"/>
    <property type="match status" value="1"/>
</dbReference>
<reference evidence="3 4" key="1">
    <citation type="journal article" date="2008" name="Environ. Microbiol.">
        <title>The genome of Erwinia tasmaniensis strain Et1/99, a non-pathogenic bacterium in the genus Erwinia.</title>
        <authorList>
            <person name="Kube M."/>
            <person name="Migdoll A.M."/>
            <person name="Mueller I."/>
            <person name="Kuhl H."/>
            <person name="Beck A."/>
            <person name="Reinhardt R."/>
            <person name="Geider K."/>
        </authorList>
    </citation>
    <scope>NUCLEOTIDE SEQUENCE [LARGE SCALE GENOMIC DNA]</scope>
    <source>
        <strain evidence="4">DSM 17950 / CFBP 7177 / CIP 109463 / NCPPB 4357 / Et1/99</strain>
    </source>
</reference>
<organism evidence="3 4">
    <name type="scientific">Erwinia tasmaniensis (strain DSM 17950 / CFBP 7177 / CIP 109463 / NCPPB 4357 / Et1/99)</name>
    <dbReference type="NCBI Taxonomy" id="465817"/>
    <lineage>
        <taxon>Bacteria</taxon>
        <taxon>Pseudomonadati</taxon>
        <taxon>Pseudomonadota</taxon>
        <taxon>Gammaproteobacteria</taxon>
        <taxon>Enterobacterales</taxon>
        <taxon>Erwiniaceae</taxon>
        <taxon>Erwinia</taxon>
    </lineage>
</organism>
<evidence type="ECO:0000259" key="2">
    <source>
        <dbReference type="Pfam" id="PF01323"/>
    </source>
</evidence>
<evidence type="ECO:0000256" key="1">
    <source>
        <dbReference type="SAM" id="Phobius"/>
    </source>
</evidence>
<name>B2VCR9_ERWT9</name>
<keyword evidence="1" id="KW-0472">Membrane</keyword>
<dbReference type="STRING" id="465817.ETA_30140"/>
<sequence length="223" mass="25197">MSMKFKPIAIVGYSLFLVVTSSLITVLYYHLFVFNTFAGDNSQTQSLREVSREQVVSSPIKEDHSIIEVMSYGCHYCAANEEDLAKFSRSLPAGSVFKTIHIAGGGSGLAAYAPIFATLTEMGVEEQYRDSAYNAIIARNIDLNNENALVSWLKKNDIDVEKYQSVRQSDAVKQRIDDMADITRHYAINATPMFIINKRYVVAQDRDFPEFAQRMQKLLKKDN</sequence>
<dbReference type="PANTHER" id="PTHR35891">
    <property type="entry name" value="THIOL:DISULFIDE INTERCHANGE PROTEIN DSBA"/>
    <property type="match status" value="1"/>
</dbReference>
<dbReference type="PANTHER" id="PTHR35891:SF3">
    <property type="entry name" value="THIOL:DISULFIDE INTERCHANGE PROTEIN DSBL"/>
    <property type="match status" value="1"/>
</dbReference>
<dbReference type="KEGG" id="eta:ETA_30140"/>
<dbReference type="Proteomes" id="UP000001726">
    <property type="component" value="Chromosome"/>
</dbReference>
<gene>
    <name evidence="3" type="primary">dsbA</name>
    <name evidence="3" type="ordered locus">ETA_30140</name>
</gene>
<proteinExistence type="predicted"/>
<feature type="transmembrane region" description="Helical" evidence="1">
    <location>
        <begin position="7"/>
        <end position="31"/>
    </location>
</feature>
<keyword evidence="1" id="KW-0812">Transmembrane</keyword>
<dbReference type="AlphaFoldDB" id="B2VCR9"/>
<dbReference type="HOGENOM" id="CLU_1320465_0_0_6"/>
<dbReference type="eggNOG" id="COG1651">
    <property type="taxonomic scope" value="Bacteria"/>
</dbReference>
<protein>
    <submittedName>
        <fullName evidence="3">Thiol:disulfide interchange protein DsbA</fullName>
    </submittedName>
</protein>
<dbReference type="InterPro" id="IPR001853">
    <property type="entry name" value="DSBA-like_thioredoxin_dom"/>
</dbReference>
<dbReference type="InterPro" id="IPR036249">
    <property type="entry name" value="Thioredoxin-like_sf"/>
</dbReference>
<keyword evidence="1" id="KW-1133">Transmembrane helix</keyword>
<keyword evidence="4" id="KW-1185">Reference proteome</keyword>
<accession>B2VCR9</accession>
<dbReference type="GO" id="GO:0016491">
    <property type="term" value="F:oxidoreductase activity"/>
    <property type="evidence" value="ECO:0007669"/>
    <property type="project" value="InterPro"/>
</dbReference>
<evidence type="ECO:0000313" key="3">
    <source>
        <dbReference type="EMBL" id="CAO98060.1"/>
    </source>
</evidence>
<feature type="domain" description="DSBA-like thioredoxin" evidence="2">
    <location>
        <begin position="109"/>
        <end position="208"/>
    </location>
</feature>
<evidence type="ECO:0000313" key="4">
    <source>
        <dbReference type="Proteomes" id="UP000001726"/>
    </source>
</evidence>
<dbReference type="Gene3D" id="3.40.30.10">
    <property type="entry name" value="Glutaredoxin"/>
    <property type="match status" value="1"/>
</dbReference>
<dbReference type="InterPro" id="IPR050824">
    <property type="entry name" value="Thiol_disulfide_DsbA"/>
</dbReference>
<dbReference type="EMBL" id="CU468135">
    <property type="protein sequence ID" value="CAO98060.1"/>
    <property type="molecule type" value="Genomic_DNA"/>
</dbReference>
<dbReference type="Pfam" id="PF01323">
    <property type="entry name" value="DSBA"/>
    <property type="match status" value="1"/>
</dbReference>